<evidence type="ECO:0000256" key="5">
    <source>
        <dbReference type="SAM" id="SignalP"/>
    </source>
</evidence>
<protein>
    <recommendedName>
        <fullName evidence="8">Ankyrin repeat domain-containing protein</fullName>
    </recommendedName>
</protein>
<feature type="compositionally biased region" description="Basic and acidic residues" evidence="4">
    <location>
        <begin position="127"/>
        <end position="142"/>
    </location>
</feature>
<evidence type="ECO:0000256" key="4">
    <source>
        <dbReference type="SAM" id="MobiDB-lite"/>
    </source>
</evidence>
<feature type="region of interest" description="Disordered" evidence="4">
    <location>
        <begin position="127"/>
        <end position="149"/>
    </location>
</feature>
<dbReference type="SMART" id="SM00248">
    <property type="entry name" value="ANK"/>
    <property type="match status" value="3"/>
</dbReference>
<dbReference type="RefSeq" id="WP_151969157.1">
    <property type="nucleotide sequence ID" value="NZ_AP019860.1"/>
</dbReference>
<evidence type="ECO:0000313" key="6">
    <source>
        <dbReference type="EMBL" id="BBM85035.1"/>
    </source>
</evidence>
<evidence type="ECO:0000256" key="2">
    <source>
        <dbReference type="ARBA" id="ARBA00023043"/>
    </source>
</evidence>
<dbReference type="OrthoDB" id="407974at2"/>
<dbReference type="InterPro" id="IPR002110">
    <property type="entry name" value="Ankyrin_rpt"/>
</dbReference>
<dbReference type="EMBL" id="AP019860">
    <property type="protein sequence ID" value="BBM85035.1"/>
    <property type="molecule type" value="Genomic_DNA"/>
</dbReference>
<keyword evidence="2 3" id="KW-0040">ANK repeat</keyword>
<feature type="signal peptide" evidence="5">
    <location>
        <begin position="1"/>
        <end position="18"/>
    </location>
</feature>
<reference evidence="6 7" key="1">
    <citation type="submission" date="2019-08" db="EMBL/GenBank/DDBJ databases">
        <title>Complete genome sequence of Candidatus Uab amorphum.</title>
        <authorList>
            <person name="Shiratori T."/>
            <person name="Suzuki S."/>
            <person name="Kakizawa Y."/>
            <person name="Ishida K."/>
        </authorList>
    </citation>
    <scope>NUCLEOTIDE SEQUENCE [LARGE SCALE GENOMIC DNA]</scope>
    <source>
        <strain evidence="6 7">SRT547</strain>
    </source>
</reference>
<name>A0A5S9IQW9_UABAM</name>
<keyword evidence="7" id="KW-1185">Reference proteome</keyword>
<keyword evidence="1" id="KW-0677">Repeat</keyword>
<dbReference type="PANTHER" id="PTHR24171">
    <property type="entry name" value="ANKYRIN REPEAT DOMAIN-CONTAINING PROTEIN 39-RELATED"/>
    <property type="match status" value="1"/>
</dbReference>
<sequence length="149" mass="16204">MRTLCIILALIATSCSFAPRGYENLQNQHDYDNAFVRAVSDGNMDAIEYLLPKVDVNMSVVLEGSPVVIAVKNEDAAVVKRLIAAGADINVPDSAGSYPIHIAVHNNNAEIVQLLIVAKVNLNKKNGEDKTARQIAEEEKNTEMMGLLK</sequence>
<dbReference type="Gene3D" id="1.25.40.20">
    <property type="entry name" value="Ankyrin repeat-containing domain"/>
    <property type="match status" value="1"/>
</dbReference>
<evidence type="ECO:0000313" key="7">
    <source>
        <dbReference type="Proteomes" id="UP000326354"/>
    </source>
</evidence>
<dbReference type="AlphaFoldDB" id="A0A5S9IQW9"/>
<dbReference type="SUPFAM" id="SSF48403">
    <property type="entry name" value="Ankyrin repeat"/>
    <property type="match status" value="1"/>
</dbReference>
<dbReference type="PROSITE" id="PS51257">
    <property type="entry name" value="PROKAR_LIPOPROTEIN"/>
    <property type="match status" value="1"/>
</dbReference>
<dbReference type="InterPro" id="IPR036770">
    <property type="entry name" value="Ankyrin_rpt-contain_sf"/>
</dbReference>
<feature type="repeat" description="ANK" evidence="3">
    <location>
        <begin position="95"/>
        <end position="127"/>
    </location>
</feature>
<gene>
    <name evidence="6" type="ORF">UABAM_03398</name>
</gene>
<proteinExistence type="predicted"/>
<accession>A0A5S9IQW9</accession>
<dbReference type="PROSITE" id="PS50088">
    <property type="entry name" value="ANK_REPEAT"/>
    <property type="match status" value="2"/>
</dbReference>
<dbReference type="KEGG" id="uam:UABAM_03398"/>
<organism evidence="6 7">
    <name type="scientific">Uabimicrobium amorphum</name>
    <dbReference type="NCBI Taxonomy" id="2596890"/>
    <lineage>
        <taxon>Bacteria</taxon>
        <taxon>Pseudomonadati</taxon>
        <taxon>Planctomycetota</taxon>
        <taxon>Candidatus Uabimicrobiia</taxon>
        <taxon>Candidatus Uabimicrobiales</taxon>
        <taxon>Candidatus Uabimicrobiaceae</taxon>
        <taxon>Candidatus Uabimicrobium</taxon>
    </lineage>
</organism>
<feature type="chain" id="PRO_5024932175" description="Ankyrin repeat domain-containing protein" evidence="5">
    <location>
        <begin position="19"/>
        <end position="149"/>
    </location>
</feature>
<evidence type="ECO:0008006" key="8">
    <source>
        <dbReference type="Google" id="ProtNLM"/>
    </source>
</evidence>
<keyword evidence="5" id="KW-0732">Signal</keyword>
<evidence type="ECO:0000256" key="1">
    <source>
        <dbReference type="ARBA" id="ARBA00022737"/>
    </source>
</evidence>
<dbReference type="Proteomes" id="UP000326354">
    <property type="component" value="Chromosome"/>
</dbReference>
<dbReference type="PROSITE" id="PS50297">
    <property type="entry name" value="ANK_REP_REGION"/>
    <property type="match status" value="1"/>
</dbReference>
<feature type="repeat" description="ANK" evidence="3">
    <location>
        <begin position="62"/>
        <end position="94"/>
    </location>
</feature>
<evidence type="ECO:0000256" key="3">
    <source>
        <dbReference type="PROSITE-ProRule" id="PRU00023"/>
    </source>
</evidence>
<dbReference type="Pfam" id="PF12796">
    <property type="entry name" value="Ank_2"/>
    <property type="match status" value="1"/>
</dbReference>